<dbReference type="EMBL" id="CAFBMD010000014">
    <property type="protein sequence ID" value="CAB4890904.1"/>
    <property type="molecule type" value="Genomic_DNA"/>
</dbReference>
<dbReference type="EMBL" id="CAFBQF010000025">
    <property type="protein sequence ID" value="CAB5048226.1"/>
    <property type="molecule type" value="Genomic_DNA"/>
</dbReference>
<evidence type="ECO:0000313" key="3">
    <source>
        <dbReference type="EMBL" id="CAB4696631.1"/>
    </source>
</evidence>
<evidence type="ECO:0000313" key="4">
    <source>
        <dbReference type="EMBL" id="CAB4782999.1"/>
    </source>
</evidence>
<evidence type="ECO:0000256" key="1">
    <source>
        <dbReference type="SAM" id="MobiDB-lite"/>
    </source>
</evidence>
<reference evidence="4" key="1">
    <citation type="submission" date="2020-05" db="EMBL/GenBank/DDBJ databases">
        <authorList>
            <person name="Chiriac C."/>
            <person name="Salcher M."/>
            <person name="Ghai R."/>
            <person name="Kavagutti S V."/>
        </authorList>
    </citation>
    <scope>NUCLEOTIDE SEQUENCE</scope>
</reference>
<gene>
    <name evidence="3" type="ORF">UFOPK2593_00374</name>
    <name evidence="4" type="ORF">UFOPK2894_01328</name>
    <name evidence="5" type="ORF">UFOPK3492_00340</name>
    <name evidence="6" type="ORF">UFOPK4234_00412</name>
    <name evidence="7" type="ORF">UFOPK4295_00639</name>
</gene>
<feature type="domain" description="DUF6504" evidence="2">
    <location>
        <begin position="20"/>
        <end position="96"/>
    </location>
</feature>
<dbReference type="AlphaFoldDB" id="A0A6J6WG43"/>
<evidence type="ECO:0000313" key="7">
    <source>
        <dbReference type="EMBL" id="CAB5048226.1"/>
    </source>
</evidence>
<sequence length="105" mass="11723">MSAERGAERGFLLDVVAPAGEPLFFTWRGRSYRVYSVLSRWCESGGWWQRASTENSPENSTTSESGINDGARTSWRVEAAPEGALAVYDLERDESSGLWRITHHG</sequence>
<evidence type="ECO:0000259" key="2">
    <source>
        <dbReference type="Pfam" id="PF20114"/>
    </source>
</evidence>
<dbReference type="EMBL" id="CAEZZQ010000100">
    <property type="protein sequence ID" value="CAB4782999.1"/>
    <property type="molecule type" value="Genomic_DNA"/>
</dbReference>
<organism evidence="4">
    <name type="scientific">freshwater metagenome</name>
    <dbReference type="NCBI Taxonomy" id="449393"/>
    <lineage>
        <taxon>unclassified sequences</taxon>
        <taxon>metagenomes</taxon>
        <taxon>ecological metagenomes</taxon>
    </lineage>
</organism>
<feature type="region of interest" description="Disordered" evidence="1">
    <location>
        <begin position="48"/>
        <end position="74"/>
    </location>
</feature>
<evidence type="ECO:0000313" key="6">
    <source>
        <dbReference type="EMBL" id="CAB5036215.1"/>
    </source>
</evidence>
<proteinExistence type="predicted"/>
<protein>
    <submittedName>
        <fullName evidence="4">Unannotated protein</fullName>
    </submittedName>
</protein>
<name>A0A6J6WG43_9ZZZZ</name>
<dbReference type="Pfam" id="PF20114">
    <property type="entry name" value="DUF6504"/>
    <property type="match status" value="1"/>
</dbReference>
<dbReference type="InterPro" id="IPR045443">
    <property type="entry name" value="DUF6504"/>
</dbReference>
<dbReference type="EMBL" id="CAFBQA010000013">
    <property type="protein sequence ID" value="CAB5036215.1"/>
    <property type="molecule type" value="Genomic_DNA"/>
</dbReference>
<feature type="compositionally biased region" description="Low complexity" evidence="1">
    <location>
        <begin position="52"/>
        <end position="65"/>
    </location>
</feature>
<evidence type="ECO:0000313" key="5">
    <source>
        <dbReference type="EMBL" id="CAB4890904.1"/>
    </source>
</evidence>
<accession>A0A6J6WG43</accession>
<dbReference type="EMBL" id="CAEZXW010000013">
    <property type="protein sequence ID" value="CAB4696631.1"/>
    <property type="molecule type" value="Genomic_DNA"/>
</dbReference>